<dbReference type="NCBIfam" id="NF006119">
    <property type="entry name" value="PRK08264.1-5"/>
    <property type="match status" value="1"/>
</dbReference>
<dbReference type="PROSITE" id="PS00061">
    <property type="entry name" value="ADH_SHORT"/>
    <property type="match status" value="1"/>
</dbReference>
<comment type="caution">
    <text evidence="5">The sequence shown here is derived from an EMBL/GenBank/DDBJ whole genome shotgun (WGS) entry which is preliminary data.</text>
</comment>
<name>A0ABU7FCZ7_9ACTN</name>
<dbReference type="SUPFAM" id="SSF51735">
    <property type="entry name" value="NAD(P)-binding Rossmann-fold domains"/>
    <property type="match status" value="1"/>
</dbReference>
<dbReference type="InterPro" id="IPR020904">
    <property type="entry name" value="Sc_DH/Rdtase_CS"/>
</dbReference>
<dbReference type="InterPro" id="IPR057326">
    <property type="entry name" value="KR_dom"/>
</dbReference>
<dbReference type="InterPro" id="IPR002347">
    <property type="entry name" value="SDR_fam"/>
</dbReference>
<organism evidence="5 6">
    <name type="scientific">Streptomyces chiangmaiensis</name>
    <dbReference type="NCBI Taxonomy" id="766497"/>
    <lineage>
        <taxon>Bacteria</taxon>
        <taxon>Bacillati</taxon>
        <taxon>Actinomycetota</taxon>
        <taxon>Actinomycetes</taxon>
        <taxon>Kitasatosporales</taxon>
        <taxon>Streptomycetaceae</taxon>
        <taxon>Streptomyces</taxon>
    </lineage>
</organism>
<reference evidence="5" key="1">
    <citation type="submission" date="2024-01" db="EMBL/GenBank/DDBJ databases">
        <title>First draft genome sequence data of TA4-1, the type strain of Gram-positive actinobacterium Streptomyces chiangmaiensis.</title>
        <authorList>
            <person name="Yasawong M."/>
            <person name="Nantapong N."/>
        </authorList>
    </citation>
    <scope>NUCLEOTIDE SEQUENCE</scope>
    <source>
        <strain evidence="5">TA4-1</strain>
    </source>
</reference>
<dbReference type="EMBL" id="JAYWVC010000018">
    <property type="protein sequence ID" value="MED7822045.1"/>
    <property type="molecule type" value="Genomic_DNA"/>
</dbReference>
<evidence type="ECO:0000256" key="1">
    <source>
        <dbReference type="ARBA" id="ARBA00006484"/>
    </source>
</evidence>
<evidence type="ECO:0000313" key="5">
    <source>
        <dbReference type="EMBL" id="MED7822045.1"/>
    </source>
</evidence>
<evidence type="ECO:0000256" key="2">
    <source>
        <dbReference type="ARBA" id="ARBA00023002"/>
    </source>
</evidence>
<accession>A0ABU7FCZ7</accession>
<dbReference type="RefSeq" id="WP_329506352.1">
    <property type="nucleotide sequence ID" value="NZ_BAAAYZ010000028.1"/>
</dbReference>
<dbReference type="SMART" id="SM00822">
    <property type="entry name" value="PKS_KR"/>
    <property type="match status" value="1"/>
</dbReference>
<evidence type="ECO:0000259" key="4">
    <source>
        <dbReference type="SMART" id="SM00822"/>
    </source>
</evidence>
<dbReference type="PANTHER" id="PTHR44169:SF6">
    <property type="entry name" value="NADPH-DEPENDENT 1-ACYLDIHYDROXYACETONE PHOSPHATE REDUCTASE"/>
    <property type="match status" value="1"/>
</dbReference>
<dbReference type="PRINTS" id="PR00081">
    <property type="entry name" value="GDHRDH"/>
</dbReference>
<proteinExistence type="inferred from homology"/>
<protein>
    <submittedName>
        <fullName evidence="5">SDR family oxidoreductase</fullName>
    </submittedName>
</protein>
<feature type="domain" description="Ketoreductase" evidence="4">
    <location>
        <begin position="6"/>
        <end position="186"/>
    </location>
</feature>
<comment type="similarity">
    <text evidence="1 3">Belongs to the short-chain dehydrogenases/reductases (SDR) family.</text>
</comment>
<keyword evidence="2" id="KW-0560">Oxidoreductase</keyword>
<dbReference type="Gene3D" id="3.40.50.720">
    <property type="entry name" value="NAD(P)-binding Rossmann-like Domain"/>
    <property type="match status" value="1"/>
</dbReference>
<dbReference type="Proteomes" id="UP001333996">
    <property type="component" value="Unassembled WGS sequence"/>
</dbReference>
<dbReference type="InterPro" id="IPR036291">
    <property type="entry name" value="NAD(P)-bd_dom_sf"/>
</dbReference>
<evidence type="ECO:0000313" key="6">
    <source>
        <dbReference type="Proteomes" id="UP001333996"/>
    </source>
</evidence>
<dbReference type="Pfam" id="PF00106">
    <property type="entry name" value="adh_short"/>
    <property type="match status" value="1"/>
</dbReference>
<evidence type="ECO:0000256" key="3">
    <source>
        <dbReference type="RuleBase" id="RU000363"/>
    </source>
</evidence>
<sequence>MDINGSVALVTGANRGIGRAFARALLDHGAAKVYAAVRDPDSVADADLTPLRLDVTDHEQVAAAAEAAGDVTIVINNAGAGGWETKLLEGSFDGAREAMEVNFFGTWAVARAFAPVLARNGGGALVNMLSVASWVGRPGWPGYAASKAAAWSLTSALREGLRDQGTQVVAVHAGFVETDLASWVDAPKIAPEDVAQQTMHALLENRVEVLTDERTREVKANLCRPLDAEAP</sequence>
<dbReference type="PANTHER" id="PTHR44169">
    <property type="entry name" value="NADPH-DEPENDENT 1-ACYLDIHYDROXYACETONE PHOSPHATE REDUCTASE"/>
    <property type="match status" value="1"/>
</dbReference>
<dbReference type="PRINTS" id="PR00080">
    <property type="entry name" value="SDRFAMILY"/>
</dbReference>
<keyword evidence="6" id="KW-1185">Reference proteome</keyword>
<gene>
    <name evidence="5" type="ORF">VXC91_08625</name>
</gene>